<dbReference type="STRING" id="47428.A0A284QU98"/>
<evidence type="ECO:0000259" key="6">
    <source>
        <dbReference type="Pfam" id="PF02544"/>
    </source>
</evidence>
<keyword evidence="3 5" id="KW-1133">Transmembrane helix</keyword>
<dbReference type="OrthoDB" id="541710at2759"/>
<evidence type="ECO:0000256" key="4">
    <source>
        <dbReference type="ARBA" id="ARBA00023136"/>
    </source>
</evidence>
<keyword evidence="4 5" id="KW-0472">Membrane</keyword>
<sequence>MLAVKDPKRSAKGNRHSILHHHDAACDYRGNCPLPSSPWTVTALEEEKHMLDVKQQYLYGRPTSSCFSQSWRSTQYRASEAAFSSVLAVNAVPPLRRRFLPYGSRTVTQQNVQLSPKGSLSAFLDYLATLQVPHRYFTHFYVVSVTSSALWAQEILRNGRLFSAIAALAPKIDPSKAMSKEQILLTWALMSAQGCRRLYESIRLAKPSNAKMWFVHWFLGWAFYAGMGLAVWVEGIQTLRSTPLKVALSSPSLRTAIFLPLFLFASWMQNKCHRHLASLKKYSLPTHPFFRYITCPHYTAECLIYLSLAGIAAPPGQAFNKTILASLVFTAVNLGVTAETTRQWYVEKFGEDKVTALWRMIPFVY</sequence>
<comment type="subcellular location">
    <subcellularLocation>
        <location evidence="1">Endomembrane system</location>
        <topology evidence="1">Multi-pass membrane protein</topology>
    </subcellularLocation>
</comment>
<proteinExistence type="predicted"/>
<evidence type="ECO:0000313" key="7">
    <source>
        <dbReference type="EMBL" id="SJL00029.1"/>
    </source>
</evidence>
<dbReference type="InterPro" id="IPR001104">
    <property type="entry name" value="3-oxo-5_a-steroid_4-DH_C"/>
</dbReference>
<evidence type="ECO:0000313" key="8">
    <source>
        <dbReference type="Proteomes" id="UP000219338"/>
    </source>
</evidence>
<evidence type="ECO:0000256" key="1">
    <source>
        <dbReference type="ARBA" id="ARBA00004127"/>
    </source>
</evidence>
<dbReference type="GO" id="GO:0003865">
    <property type="term" value="F:3-oxo-5-alpha-steroid 4-dehydrogenase activity"/>
    <property type="evidence" value="ECO:0007669"/>
    <property type="project" value="TreeGrafter"/>
</dbReference>
<keyword evidence="2 5" id="KW-0812">Transmembrane</keyword>
<accession>A0A284QU98</accession>
<protein>
    <submittedName>
        <fullName evidence="7">Related to 3-oxo-5-alpha-steroid 4-dehydrogenase</fullName>
    </submittedName>
</protein>
<name>A0A284QU98_ARMOS</name>
<dbReference type="OMA" id="WSLHGKN"/>
<dbReference type="PROSITE" id="PS50244">
    <property type="entry name" value="S5A_REDUCTASE"/>
    <property type="match status" value="1"/>
</dbReference>
<feature type="transmembrane region" description="Helical" evidence="5">
    <location>
        <begin position="253"/>
        <end position="270"/>
    </location>
</feature>
<keyword evidence="8" id="KW-1185">Reference proteome</keyword>
<evidence type="ECO:0000256" key="3">
    <source>
        <dbReference type="ARBA" id="ARBA00022989"/>
    </source>
</evidence>
<dbReference type="PANTHER" id="PTHR14624">
    <property type="entry name" value="DFG10 PROTEIN"/>
    <property type="match status" value="1"/>
</dbReference>
<dbReference type="InterPro" id="IPR039698">
    <property type="entry name" value="Dfg10/SRD5A3"/>
</dbReference>
<dbReference type="Pfam" id="PF02544">
    <property type="entry name" value="Steroid_dh"/>
    <property type="match status" value="1"/>
</dbReference>
<dbReference type="Proteomes" id="UP000219338">
    <property type="component" value="Unassembled WGS sequence"/>
</dbReference>
<gene>
    <name evidence="7" type="ORF">ARMOST_03341</name>
</gene>
<reference evidence="8" key="1">
    <citation type="journal article" date="2017" name="Nat. Ecol. Evol.">
        <title>Genome expansion and lineage-specific genetic innovations in the forest pathogenic fungi Armillaria.</title>
        <authorList>
            <person name="Sipos G."/>
            <person name="Prasanna A.N."/>
            <person name="Walter M.C."/>
            <person name="O'Connor E."/>
            <person name="Balint B."/>
            <person name="Krizsan K."/>
            <person name="Kiss B."/>
            <person name="Hess J."/>
            <person name="Varga T."/>
            <person name="Slot J."/>
            <person name="Riley R."/>
            <person name="Boka B."/>
            <person name="Rigling D."/>
            <person name="Barry K."/>
            <person name="Lee J."/>
            <person name="Mihaltcheva S."/>
            <person name="LaButti K."/>
            <person name="Lipzen A."/>
            <person name="Waldron R."/>
            <person name="Moloney N.M."/>
            <person name="Sperisen C."/>
            <person name="Kredics L."/>
            <person name="Vagvoelgyi C."/>
            <person name="Patrignani A."/>
            <person name="Fitzpatrick D."/>
            <person name="Nagy I."/>
            <person name="Doyle S."/>
            <person name="Anderson J.B."/>
            <person name="Grigoriev I.V."/>
            <person name="Gueldener U."/>
            <person name="Muensterkoetter M."/>
            <person name="Nagy L.G."/>
        </authorList>
    </citation>
    <scope>NUCLEOTIDE SEQUENCE [LARGE SCALE GENOMIC DNA]</scope>
    <source>
        <strain evidence="8">C18/9</strain>
    </source>
</reference>
<evidence type="ECO:0000256" key="2">
    <source>
        <dbReference type="ARBA" id="ARBA00022692"/>
    </source>
</evidence>
<dbReference type="GO" id="GO:0016095">
    <property type="term" value="P:polyprenol catabolic process"/>
    <property type="evidence" value="ECO:0007669"/>
    <property type="project" value="TreeGrafter"/>
</dbReference>
<evidence type="ECO:0000256" key="5">
    <source>
        <dbReference type="SAM" id="Phobius"/>
    </source>
</evidence>
<dbReference type="UniPathway" id="UPA00378"/>
<dbReference type="GO" id="GO:0005783">
    <property type="term" value="C:endoplasmic reticulum"/>
    <property type="evidence" value="ECO:0007669"/>
    <property type="project" value="TreeGrafter"/>
</dbReference>
<dbReference type="GO" id="GO:0006488">
    <property type="term" value="P:dolichol-linked oligosaccharide biosynthetic process"/>
    <property type="evidence" value="ECO:0007669"/>
    <property type="project" value="InterPro"/>
</dbReference>
<feature type="domain" description="3-oxo-5-alpha-steroid 4-dehydrogenase C-terminal" evidence="6">
    <location>
        <begin position="254"/>
        <end position="365"/>
    </location>
</feature>
<feature type="transmembrane region" description="Helical" evidence="5">
    <location>
        <begin position="213"/>
        <end position="233"/>
    </location>
</feature>
<organism evidence="7 8">
    <name type="scientific">Armillaria ostoyae</name>
    <name type="common">Armillaria root rot fungus</name>
    <dbReference type="NCBI Taxonomy" id="47428"/>
    <lineage>
        <taxon>Eukaryota</taxon>
        <taxon>Fungi</taxon>
        <taxon>Dikarya</taxon>
        <taxon>Basidiomycota</taxon>
        <taxon>Agaricomycotina</taxon>
        <taxon>Agaricomycetes</taxon>
        <taxon>Agaricomycetidae</taxon>
        <taxon>Agaricales</taxon>
        <taxon>Marasmiineae</taxon>
        <taxon>Physalacriaceae</taxon>
        <taxon>Armillaria</taxon>
    </lineage>
</organism>
<dbReference type="AlphaFoldDB" id="A0A284QU98"/>
<dbReference type="PANTHER" id="PTHR14624:SF0">
    <property type="entry name" value="POLYPRENOL REDUCTASE"/>
    <property type="match status" value="1"/>
</dbReference>
<dbReference type="EMBL" id="FUEG01000002">
    <property type="protein sequence ID" value="SJL00029.1"/>
    <property type="molecule type" value="Genomic_DNA"/>
</dbReference>